<sequence length="154" mass="16237">MASRVELIGCLVVMAALLVGGATADTHTVGDSLGWTLPPGGPIAYSTWASREDFEIGDVIVFNWTGTHNVAQVSKADFDNCTSTNTIGTLQTTSPANFNLTTNETTYYICTVQSHCSLGQKVEIKIGSSSASSLTTSAFSALLVAMAIYFSSHM</sequence>
<evidence type="ECO:0000259" key="5">
    <source>
        <dbReference type="PROSITE" id="PS51485"/>
    </source>
</evidence>
<dbReference type="PANTHER" id="PTHR33021">
    <property type="entry name" value="BLUE COPPER PROTEIN"/>
    <property type="match status" value="1"/>
</dbReference>
<keyword evidence="4" id="KW-0732">Signal</keyword>
<evidence type="ECO:0000313" key="6">
    <source>
        <dbReference type="EMBL" id="MPA78732.1"/>
    </source>
</evidence>
<feature type="domain" description="Phytocyanin" evidence="5">
    <location>
        <begin position="25"/>
        <end position="128"/>
    </location>
</feature>
<name>A0A5B7CBX2_DAVIN</name>
<dbReference type="SUPFAM" id="SSF49503">
    <property type="entry name" value="Cupredoxins"/>
    <property type="match status" value="1"/>
</dbReference>
<dbReference type="InterPro" id="IPR039391">
    <property type="entry name" value="Phytocyanin-like"/>
</dbReference>
<dbReference type="Gene3D" id="2.60.40.420">
    <property type="entry name" value="Cupredoxins - blue copper proteins"/>
    <property type="match status" value="1"/>
</dbReference>
<keyword evidence="3" id="KW-0812">Transmembrane</keyword>
<evidence type="ECO:0000256" key="4">
    <source>
        <dbReference type="SAM" id="SignalP"/>
    </source>
</evidence>
<dbReference type="Pfam" id="PF02298">
    <property type="entry name" value="Cu_bind_like"/>
    <property type="match status" value="1"/>
</dbReference>
<dbReference type="EMBL" id="GHES01048173">
    <property type="protein sequence ID" value="MPA78732.1"/>
    <property type="molecule type" value="Transcribed_RNA"/>
</dbReference>
<keyword evidence="2" id="KW-0325">Glycoprotein</keyword>
<dbReference type="InterPro" id="IPR008972">
    <property type="entry name" value="Cupredoxin"/>
</dbReference>
<accession>A0A5B7CBX2</accession>
<dbReference type="PANTHER" id="PTHR33021:SF522">
    <property type="entry name" value="PHYTOCYANIN DOMAIN-CONTAINING PROTEIN"/>
    <property type="match status" value="1"/>
</dbReference>
<dbReference type="AlphaFoldDB" id="A0A5B7CBX2"/>
<dbReference type="GO" id="GO:0009055">
    <property type="term" value="F:electron transfer activity"/>
    <property type="evidence" value="ECO:0007669"/>
    <property type="project" value="InterPro"/>
</dbReference>
<keyword evidence="3" id="KW-1133">Transmembrane helix</keyword>
<keyword evidence="6" id="KW-0808">Transferase</keyword>
<dbReference type="InterPro" id="IPR003245">
    <property type="entry name" value="Phytocyanin_dom"/>
</dbReference>
<feature type="chain" id="PRO_5023138084" description="Phytocyanin domain-containing protein" evidence="4">
    <location>
        <begin position="25"/>
        <end position="154"/>
    </location>
</feature>
<protein>
    <recommendedName>
        <fullName evidence="5">Phytocyanin domain-containing protein</fullName>
    </recommendedName>
</protein>
<dbReference type="GO" id="GO:0005886">
    <property type="term" value="C:plasma membrane"/>
    <property type="evidence" value="ECO:0007669"/>
    <property type="project" value="TreeGrafter"/>
</dbReference>
<keyword evidence="3" id="KW-0472">Membrane</keyword>
<gene>
    <name evidence="6" type="ORF">Din_048173</name>
</gene>
<evidence type="ECO:0000256" key="3">
    <source>
        <dbReference type="SAM" id="Phobius"/>
    </source>
</evidence>
<dbReference type="GO" id="GO:0016740">
    <property type="term" value="F:transferase activity"/>
    <property type="evidence" value="ECO:0007669"/>
    <property type="project" value="UniProtKB-KW"/>
</dbReference>
<proteinExistence type="predicted"/>
<dbReference type="FunFam" id="2.60.40.420:FF:000034">
    <property type="entry name" value="Cupredoxin superfamily protein"/>
    <property type="match status" value="1"/>
</dbReference>
<reference evidence="6" key="1">
    <citation type="submission" date="2019-08" db="EMBL/GenBank/DDBJ databases">
        <title>Reference gene set and small RNA set construction with multiple tissues from Davidia involucrata Baill.</title>
        <authorList>
            <person name="Yang H."/>
            <person name="Zhou C."/>
            <person name="Li G."/>
            <person name="Wang J."/>
            <person name="Gao P."/>
            <person name="Wang M."/>
            <person name="Wang R."/>
            <person name="Zhao Y."/>
        </authorList>
    </citation>
    <scope>NUCLEOTIDE SEQUENCE</scope>
    <source>
        <tissue evidence="6">Mixed with DoveR01_LX</tissue>
    </source>
</reference>
<feature type="signal peptide" evidence="4">
    <location>
        <begin position="1"/>
        <end position="24"/>
    </location>
</feature>
<feature type="transmembrane region" description="Helical" evidence="3">
    <location>
        <begin position="131"/>
        <end position="150"/>
    </location>
</feature>
<keyword evidence="1" id="KW-1015">Disulfide bond</keyword>
<dbReference type="PROSITE" id="PS51485">
    <property type="entry name" value="PHYTOCYANIN"/>
    <property type="match status" value="1"/>
</dbReference>
<evidence type="ECO:0000256" key="1">
    <source>
        <dbReference type="ARBA" id="ARBA00023157"/>
    </source>
</evidence>
<organism evidence="6">
    <name type="scientific">Davidia involucrata</name>
    <name type="common">Dove tree</name>
    <dbReference type="NCBI Taxonomy" id="16924"/>
    <lineage>
        <taxon>Eukaryota</taxon>
        <taxon>Viridiplantae</taxon>
        <taxon>Streptophyta</taxon>
        <taxon>Embryophyta</taxon>
        <taxon>Tracheophyta</taxon>
        <taxon>Spermatophyta</taxon>
        <taxon>Magnoliopsida</taxon>
        <taxon>eudicotyledons</taxon>
        <taxon>Gunneridae</taxon>
        <taxon>Pentapetalae</taxon>
        <taxon>asterids</taxon>
        <taxon>Cornales</taxon>
        <taxon>Nyssaceae</taxon>
        <taxon>Davidia</taxon>
    </lineage>
</organism>
<evidence type="ECO:0000256" key="2">
    <source>
        <dbReference type="ARBA" id="ARBA00023180"/>
    </source>
</evidence>